<feature type="transmembrane region" description="Helical" evidence="5">
    <location>
        <begin position="147"/>
        <end position="171"/>
    </location>
</feature>
<reference evidence="7" key="1">
    <citation type="submission" date="2022-07" db="EMBL/GenBank/DDBJ databases">
        <title>Fungi with potential for degradation of polypropylene.</title>
        <authorList>
            <person name="Gostincar C."/>
        </authorList>
    </citation>
    <scope>NUCLEOTIDE SEQUENCE</scope>
    <source>
        <strain evidence="7">EXF-13287</strain>
    </source>
</reference>
<feature type="transmembrane region" description="Helical" evidence="5">
    <location>
        <begin position="31"/>
        <end position="49"/>
    </location>
</feature>
<comment type="subcellular location">
    <subcellularLocation>
        <location evidence="1">Membrane</location>
        <topology evidence="1">Multi-pass membrane protein</topology>
    </subcellularLocation>
</comment>
<organism evidence="7 8">
    <name type="scientific">Coniochaeta hoffmannii</name>
    <dbReference type="NCBI Taxonomy" id="91930"/>
    <lineage>
        <taxon>Eukaryota</taxon>
        <taxon>Fungi</taxon>
        <taxon>Dikarya</taxon>
        <taxon>Ascomycota</taxon>
        <taxon>Pezizomycotina</taxon>
        <taxon>Sordariomycetes</taxon>
        <taxon>Sordariomycetidae</taxon>
        <taxon>Coniochaetales</taxon>
        <taxon>Coniochaetaceae</taxon>
        <taxon>Coniochaeta</taxon>
    </lineage>
</organism>
<dbReference type="Gene3D" id="1.20.1250.20">
    <property type="entry name" value="MFS general substrate transporter like domains"/>
    <property type="match status" value="1"/>
</dbReference>
<evidence type="ECO:0000256" key="2">
    <source>
        <dbReference type="ARBA" id="ARBA00022692"/>
    </source>
</evidence>
<feature type="transmembrane region" description="Helical" evidence="5">
    <location>
        <begin position="333"/>
        <end position="355"/>
    </location>
</feature>
<evidence type="ECO:0000256" key="1">
    <source>
        <dbReference type="ARBA" id="ARBA00004141"/>
    </source>
</evidence>
<feature type="transmembrane region" description="Helical" evidence="5">
    <location>
        <begin position="300"/>
        <end position="321"/>
    </location>
</feature>
<dbReference type="PROSITE" id="PS50850">
    <property type="entry name" value="MFS"/>
    <property type="match status" value="1"/>
</dbReference>
<dbReference type="Pfam" id="PF07690">
    <property type="entry name" value="MFS_1"/>
    <property type="match status" value="1"/>
</dbReference>
<evidence type="ECO:0000313" key="7">
    <source>
        <dbReference type="EMBL" id="KAJ9164826.1"/>
    </source>
</evidence>
<dbReference type="CDD" id="cd17502">
    <property type="entry name" value="MFS_Azr1_MDR_like"/>
    <property type="match status" value="1"/>
</dbReference>
<evidence type="ECO:0000256" key="4">
    <source>
        <dbReference type="ARBA" id="ARBA00023136"/>
    </source>
</evidence>
<dbReference type="GO" id="GO:0005886">
    <property type="term" value="C:plasma membrane"/>
    <property type="evidence" value="ECO:0007669"/>
    <property type="project" value="TreeGrafter"/>
</dbReference>
<feature type="transmembrane region" description="Helical" evidence="5">
    <location>
        <begin position="260"/>
        <end position="280"/>
    </location>
</feature>
<dbReference type="EMBL" id="JANBVN010000009">
    <property type="protein sequence ID" value="KAJ9164826.1"/>
    <property type="molecule type" value="Genomic_DNA"/>
</dbReference>
<comment type="caution">
    <text evidence="7">The sequence shown here is derived from an EMBL/GenBank/DDBJ whole genome shotgun (WGS) entry which is preliminary data.</text>
</comment>
<dbReference type="SUPFAM" id="SSF103473">
    <property type="entry name" value="MFS general substrate transporter"/>
    <property type="match status" value="1"/>
</dbReference>
<evidence type="ECO:0000256" key="3">
    <source>
        <dbReference type="ARBA" id="ARBA00022989"/>
    </source>
</evidence>
<feature type="domain" description="Major facilitator superfamily (MFS) profile" evidence="6">
    <location>
        <begin position="1"/>
        <end position="476"/>
    </location>
</feature>
<dbReference type="PANTHER" id="PTHR23501">
    <property type="entry name" value="MAJOR FACILITATOR SUPERFAMILY"/>
    <property type="match status" value="1"/>
</dbReference>
<accession>A0AA38VPH3</accession>
<gene>
    <name evidence="7" type="ORF">NKR19_g1020</name>
</gene>
<keyword evidence="3 5" id="KW-1133">Transmembrane helix</keyword>
<dbReference type="InterPro" id="IPR011701">
    <property type="entry name" value="MFS"/>
</dbReference>
<feature type="transmembrane region" description="Helical" evidence="5">
    <location>
        <begin position="187"/>
        <end position="209"/>
    </location>
</feature>
<feature type="transmembrane region" description="Helical" evidence="5">
    <location>
        <begin position="61"/>
        <end position="80"/>
    </location>
</feature>
<evidence type="ECO:0000259" key="6">
    <source>
        <dbReference type="PROSITE" id="PS50850"/>
    </source>
</evidence>
<name>A0AA38VPH3_9PEZI</name>
<sequence>MAGVFMIALDNAIISTAIPKITSQFNSLNDVAWYGTAYLLTTMSLQPTFGKIYTLFNLKWTYTVALLVFEIGSLICAVAPNSVTLIVGRAVAGVGASGILCGGLVLMSHVVEMEKRPVFMGLVGGMFGVAGVVGPTFGGLFTDSPRLTWRFCFWINLPFGALAILVILLVYKPRPRVDSGLALKQKLVLLGFESAAVLTGAITCLLLVLHWGGTILPWSNSRVWGCILGFALLLALFVVMQIVQRDRALIPRHIIKRRTIIVSMLFTFLLQMSMTSQSYILPFYFQAVKGTTARVSGLDILPYGITITVATIVSGSLITYSGYHIPWIPVREWFGYQVVGGIGYGVTVQIPYFAIQVVLDQGDIPPASAMIALCQSLGGAVGLAISQNIFQNSLRDGLAEIPGVDEQAVVASGGVGLQDIVPREFLDRVRDAFGGGIAEAYWLPIACAATAFVVSLAIEWRRIRKKEEEEVAGELL</sequence>
<keyword evidence="4 5" id="KW-0472">Membrane</keyword>
<dbReference type="Proteomes" id="UP001174691">
    <property type="component" value="Unassembled WGS sequence"/>
</dbReference>
<evidence type="ECO:0000256" key="5">
    <source>
        <dbReference type="SAM" id="Phobius"/>
    </source>
</evidence>
<evidence type="ECO:0000313" key="8">
    <source>
        <dbReference type="Proteomes" id="UP001174691"/>
    </source>
</evidence>
<feature type="transmembrane region" description="Helical" evidence="5">
    <location>
        <begin position="118"/>
        <end position="141"/>
    </location>
</feature>
<keyword evidence="2 5" id="KW-0812">Transmembrane</keyword>
<proteinExistence type="predicted"/>
<keyword evidence="8" id="KW-1185">Reference proteome</keyword>
<feature type="transmembrane region" description="Helical" evidence="5">
    <location>
        <begin position="440"/>
        <end position="458"/>
    </location>
</feature>
<dbReference type="GO" id="GO:0022857">
    <property type="term" value="F:transmembrane transporter activity"/>
    <property type="evidence" value="ECO:0007669"/>
    <property type="project" value="InterPro"/>
</dbReference>
<feature type="transmembrane region" description="Helical" evidence="5">
    <location>
        <begin position="221"/>
        <end position="239"/>
    </location>
</feature>
<dbReference type="AlphaFoldDB" id="A0AA38VPH3"/>
<protein>
    <submittedName>
        <fullName evidence="7">MFS general substrate transporter</fullName>
    </submittedName>
</protein>
<feature type="transmembrane region" description="Helical" evidence="5">
    <location>
        <begin position="86"/>
        <end position="106"/>
    </location>
</feature>
<dbReference type="InterPro" id="IPR020846">
    <property type="entry name" value="MFS_dom"/>
</dbReference>
<dbReference type="InterPro" id="IPR036259">
    <property type="entry name" value="MFS_trans_sf"/>
</dbReference>
<dbReference type="PANTHER" id="PTHR23501:SF198">
    <property type="entry name" value="AZOLE RESISTANCE PROTEIN 1-RELATED"/>
    <property type="match status" value="1"/>
</dbReference>